<feature type="domain" description="C2H2-type" evidence="13">
    <location>
        <begin position="386"/>
        <end position="413"/>
    </location>
</feature>
<feature type="domain" description="C2H2-type" evidence="13">
    <location>
        <begin position="665"/>
        <end position="692"/>
    </location>
</feature>
<evidence type="ECO:0000256" key="7">
    <source>
        <dbReference type="ARBA" id="ARBA00023015"/>
    </source>
</evidence>
<keyword evidence="4" id="KW-0677">Repeat</keyword>
<evidence type="ECO:0000256" key="4">
    <source>
        <dbReference type="ARBA" id="ARBA00022737"/>
    </source>
</evidence>
<feature type="domain" description="C2H2-type" evidence="13">
    <location>
        <begin position="553"/>
        <end position="580"/>
    </location>
</feature>
<dbReference type="InterPro" id="IPR036236">
    <property type="entry name" value="Znf_C2H2_sf"/>
</dbReference>
<evidence type="ECO:0000256" key="12">
    <source>
        <dbReference type="SAM" id="MobiDB-lite"/>
    </source>
</evidence>
<dbReference type="GO" id="GO:0000981">
    <property type="term" value="F:DNA-binding transcription factor activity, RNA polymerase II-specific"/>
    <property type="evidence" value="ECO:0007669"/>
    <property type="project" value="TreeGrafter"/>
</dbReference>
<dbReference type="FunFam" id="3.30.160.60:FF:001270">
    <property type="entry name" value="zinc finger protein 583 isoform X1"/>
    <property type="match status" value="1"/>
</dbReference>
<reference evidence="16" key="1">
    <citation type="submission" date="2025-08" db="UniProtKB">
        <authorList>
            <consortium name="RefSeq"/>
        </authorList>
    </citation>
    <scope>IDENTIFICATION</scope>
    <source>
        <tissue evidence="16">Liver</tissue>
    </source>
</reference>
<evidence type="ECO:0000256" key="1">
    <source>
        <dbReference type="ARBA" id="ARBA00004123"/>
    </source>
</evidence>
<name>A0A1U8CBT3_MESAU</name>
<feature type="domain" description="KRAB" evidence="14">
    <location>
        <begin position="65"/>
        <end position="136"/>
    </location>
</feature>
<dbReference type="FunFam" id="3.30.160.60:FF:000128">
    <property type="entry name" value="zinc finger protein 268 isoform X1"/>
    <property type="match status" value="1"/>
</dbReference>
<feature type="region of interest" description="Disordered" evidence="12">
    <location>
        <begin position="707"/>
        <end position="726"/>
    </location>
</feature>
<keyword evidence="3" id="KW-0479">Metal-binding</keyword>
<dbReference type="GO" id="GO:0005634">
    <property type="term" value="C:nucleus"/>
    <property type="evidence" value="ECO:0007669"/>
    <property type="project" value="UniProtKB-SubCell"/>
</dbReference>
<dbReference type="SUPFAM" id="SSF57667">
    <property type="entry name" value="beta-beta-alpha zinc fingers"/>
    <property type="match status" value="6"/>
</dbReference>
<feature type="domain" description="C2H2-type" evidence="13">
    <location>
        <begin position="497"/>
        <end position="524"/>
    </location>
</feature>
<feature type="domain" description="C2H2-type" evidence="13">
    <location>
        <begin position="693"/>
        <end position="720"/>
    </location>
</feature>
<dbReference type="SMART" id="SM00355">
    <property type="entry name" value="ZnF_C2H2"/>
    <property type="match status" value="9"/>
</dbReference>
<dbReference type="Pfam" id="PF00096">
    <property type="entry name" value="zf-C2H2"/>
    <property type="match status" value="8"/>
</dbReference>
<gene>
    <name evidence="16" type="primary">LOC101833440</name>
</gene>
<keyword evidence="10" id="KW-0539">Nucleus</keyword>
<dbReference type="PROSITE" id="PS00028">
    <property type="entry name" value="ZINC_FINGER_C2H2_1"/>
    <property type="match status" value="8"/>
</dbReference>
<dbReference type="FunFam" id="3.30.160.60:FF:000094">
    <property type="entry name" value="Zinc finger protein 605"/>
    <property type="match status" value="1"/>
</dbReference>
<dbReference type="Gene3D" id="6.10.140.140">
    <property type="match status" value="1"/>
</dbReference>
<feature type="domain" description="C2H2-type" evidence="13">
    <location>
        <begin position="637"/>
        <end position="664"/>
    </location>
</feature>
<dbReference type="PROSITE" id="PS50157">
    <property type="entry name" value="ZINC_FINGER_C2H2_2"/>
    <property type="match status" value="9"/>
</dbReference>
<evidence type="ECO:0000259" key="14">
    <source>
        <dbReference type="PROSITE" id="PS50805"/>
    </source>
</evidence>
<dbReference type="InterPro" id="IPR036051">
    <property type="entry name" value="KRAB_dom_sf"/>
</dbReference>
<dbReference type="CDD" id="cd07765">
    <property type="entry name" value="KRAB_A-box"/>
    <property type="match status" value="1"/>
</dbReference>
<feature type="domain" description="C2H2-type" evidence="13">
    <location>
        <begin position="581"/>
        <end position="608"/>
    </location>
</feature>
<evidence type="ECO:0000256" key="3">
    <source>
        <dbReference type="ARBA" id="ARBA00022723"/>
    </source>
</evidence>
<dbReference type="KEGG" id="maua:101833440"/>
<dbReference type="SUPFAM" id="SSF109640">
    <property type="entry name" value="KRAB domain (Kruppel-associated box)"/>
    <property type="match status" value="1"/>
</dbReference>
<dbReference type="FunFam" id="3.30.160.60:FF:000352">
    <property type="entry name" value="zinc finger protein 3 homolog"/>
    <property type="match status" value="1"/>
</dbReference>
<dbReference type="GO" id="GO:0008270">
    <property type="term" value="F:zinc ion binding"/>
    <property type="evidence" value="ECO:0007669"/>
    <property type="project" value="UniProtKB-KW"/>
</dbReference>
<evidence type="ECO:0000256" key="2">
    <source>
        <dbReference type="ARBA" id="ARBA00006991"/>
    </source>
</evidence>
<dbReference type="GeneID" id="101833440"/>
<feature type="domain" description="C2H2-type" evidence="13">
    <location>
        <begin position="525"/>
        <end position="552"/>
    </location>
</feature>
<dbReference type="SMART" id="SM00349">
    <property type="entry name" value="KRAB"/>
    <property type="match status" value="1"/>
</dbReference>
<dbReference type="OrthoDB" id="6365676at2759"/>
<dbReference type="PANTHER" id="PTHR24381">
    <property type="entry name" value="ZINC FINGER PROTEIN"/>
    <property type="match status" value="1"/>
</dbReference>
<dbReference type="AlphaFoldDB" id="A0A1U8CBT3"/>
<keyword evidence="9" id="KW-0804">Transcription</keyword>
<keyword evidence="5 11" id="KW-0863">Zinc-finger</keyword>
<dbReference type="GO" id="GO:0000977">
    <property type="term" value="F:RNA polymerase II transcription regulatory region sequence-specific DNA binding"/>
    <property type="evidence" value="ECO:0007669"/>
    <property type="project" value="TreeGrafter"/>
</dbReference>
<keyword evidence="8" id="KW-0238">DNA-binding</keyword>
<evidence type="ECO:0000256" key="9">
    <source>
        <dbReference type="ARBA" id="ARBA00023163"/>
    </source>
</evidence>
<feature type="compositionally biased region" description="Basic and acidic residues" evidence="12">
    <location>
        <begin position="715"/>
        <end position="726"/>
    </location>
</feature>
<evidence type="ECO:0000256" key="10">
    <source>
        <dbReference type="ARBA" id="ARBA00023242"/>
    </source>
</evidence>
<comment type="subcellular location">
    <subcellularLocation>
        <location evidence="1">Nucleus</location>
    </subcellularLocation>
</comment>
<evidence type="ECO:0000313" key="15">
    <source>
        <dbReference type="Proteomes" id="UP000886700"/>
    </source>
</evidence>
<evidence type="ECO:0000256" key="6">
    <source>
        <dbReference type="ARBA" id="ARBA00022833"/>
    </source>
</evidence>
<keyword evidence="7" id="KW-0805">Transcription regulation</keyword>
<dbReference type="PANTHER" id="PTHR24381:SF122">
    <property type="entry name" value="ZINC FINGER PROTEIN 157"/>
    <property type="match status" value="1"/>
</dbReference>
<keyword evidence="6" id="KW-0862">Zinc</keyword>
<evidence type="ECO:0000256" key="5">
    <source>
        <dbReference type="ARBA" id="ARBA00022771"/>
    </source>
</evidence>
<feature type="domain" description="C2H2-type" evidence="13">
    <location>
        <begin position="609"/>
        <end position="636"/>
    </location>
</feature>
<dbReference type="InterPro" id="IPR013087">
    <property type="entry name" value="Znf_C2H2_type"/>
</dbReference>
<evidence type="ECO:0000256" key="8">
    <source>
        <dbReference type="ARBA" id="ARBA00023125"/>
    </source>
</evidence>
<protein>
    <submittedName>
        <fullName evidence="16">Zinc finger protein 345 isoform X1</fullName>
    </submittedName>
</protein>
<dbReference type="FunFam" id="3.30.160.60:FF:002343">
    <property type="entry name" value="Zinc finger protein 33A"/>
    <property type="match status" value="1"/>
</dbReference>
<dbReference type="FunFam" id="3.30.160.60:FF:000295">
    <property type="entry name" value="zinc finger protein 19"/>
    <property type="match status" value="1"/>
</dbReference>
<accession>A0A1U8CBT3</accession>
<evidence type="ECO:0000256" key="11">
    <source>
        <dbReference type="PROSITE-ProRule" id="PRU00042"/>
    </source>
</evidence>
<dbReference type="Proteomes" id="UP000886700">
    <property type="component" value="Unplaced"/>
</dbReference>
<dbReference type="RefSeq" id="XP_012975895.1">
    <property type="nucleotide sequence ID" value="XM_013120441.3"/>
</dbReference>
<keyword evidence="15" id="KW-1185">Reference proteome</keyword>
<evidence type="ECO:0000259" key="13">
    <source>
        <dbReference type="PROSITE" id="PS50157"/>
    </source>
</evidence>
<dbReference type="Gene3D" id="3.30.160.60">
    <property type="entry name" value="Classic Zinc Finger"/>
    <property type="match status" value="9"/>
</dbReference>
<comment type="similarity">
    <text evidence="2">Belongs to the krueppel C2H2-type zinc-finger protein family.</text>
</comment>
<dbReference type="InterPro" id="IPR001909">
    <property type="entry name" value="KRAB"/>
</dbReference>
<proteinExistence type="inferred from homology"/>
<dbReference type="Pfam" id="PF01352">
    <property type="entry name" value="KRAB"/>
    <property type="match status" value="1"/>
</dbReference>
<sequence length="726" mass="84827">MVGGRRRPREVDMGTGSSPPVGGFLRCWGAASQGNTWMPCCWKESPGTLSSKRNFSCFHVWSGLVSFEDVAVDFTWQEWQELDAAQRTLYRDVMLENYSSLVSLGNCLDKPELISKLEQGLVPWSGAEATEQYQPDVHKWSVLAETRQQAQEKYLGQLEITKRTTVNMVEVEKIFDVDSNFISNMNIKNESYSRMFHQGLVNPWQDVPLPNEPDERQVTEVTHDLNGTKEILSYPDHFTQNSKDQCSECHFQCLRPVETYSQKAVLTPKKFHVQETSRKFSNCEKSLDEVILPTQYMTQLRQQALGWNTCHKMYPCKNEFSNMHMEEKGYKCDYEKPILNKSYRTKHKEAYSGKEPQGHKENVKFFCLDAELQTVDQKTHTEKKMYECKVSGKTFYRESQHVNHQRSHTCEKPCEREEDRKAIDDKSTVTQHQRLYTDDKSCACGEGSQTSHHHSLVSQYQRAHPDEQQNECQELMKIYFYISSLTQPHTPTLEKPYGCNNCMKTFSHKSQLARHQRTHTGEKPHECKECRKAFCHKSHLTRHQGIHAPEKPYECKECQKAFYLKSQLTQHQRTHTGEKPYECTECRKAFFRNSHLTQHQKIHTGEKPHKCKECGNAFARKSHLTQHQKTHTGERPYECKDCGKAFSRKSQVMQHETTHTGEKPYECKECRKTFYLKAYLTRHQVIHKPEKPFECKRCGKTFSRKSYLTRHQKTHRGEKPNLGEKL</sequence>
<evidence type="ECO:0000313" key="16">
    <source>
        <dbReference type="RefSeq" id="XP_012975895.1"/>
    </source>
</evidence>
<dbReference type="FunFam" id="3.30.160.60:FF:000020">
    <property type="entry name" value="Zinc finger protein 14 homolog"/>
    <property type="match status" value="1"/>
</dbReference>
<organism evidence="15 16">
    <name type="scientific">Mesocricetus auratus</name>
    <name type="common">Golden hamster</name>
    <dbReference type="NCBI Taxonomy" id="10036"/>
    <lineage>
        <taxon>Eukaryota</taxon>
        <taxon>Metazoa</taxon>
        <taxon>Chordata</taxon>
        <taxon>Craniata</taxon>
        <taxon>Vertebrata</taxon>
        <taxon>Euteleostomi</taxon>
        <taxon>Mammalia</taxon>
        <taxon>Eutheria</taxon>
        <taxon>Euarchontoglires</taxon>
        <taxon>Glires</taxon>
        <taxon>Rodentia</taxon>
        <taxon>Myomorpha</taxon>
        <taxon>Muroidea</taxon>
        <taxon>Cricetidae</taxon>
        <taxon>Cricetinae</taxon>
        <taxon>Mesocricetus</taxon>
    </lineage>
</organism>
<dbReference type="PROSITE" id="PS50805">
    <property type="entry name" value="KRAB"/>
    <property type="match status" value="1"/>
</dbReference>
<dbReference type="FunFam" id="3.30.160.60:FF:002063">
    <property type="entry name" value="RB associated KRAB zinc finger"/>
    <property type="match status" value="1"/>
</dbReference>